<evidence type="ECO:0000256" key="4">
    <source>
        <dbReference type="PIRSR" id="PIRSR611284-1"/>
    </source>
</evidence>
<dbReference type="InterPro" id="IPR002347">
    <property type="entry name" value="SDR_fam"/>
</dbReference>
<dbReference type="UniPathway" id="UPA00094"/>
<evidence type="ECO:0000313" key="9">
    <source>
        <dbReference type="Proteomes" id="UP000315525"/>
    </source>
</evidence>
<evidence type="ECO:0000256" key="5">
    <source>
        <dbReference type="PIRSR" id="PIRSR611284-2"/>
    </source>
</evidence>
<keyword evidence="3 6" id="KW-0560">Oxidoreductase</keyword>
<dbReference type="PRINTS" id="PR00080">
    <property type="entry name" value="SDRFAMILY"/>
</dbReference>
<evidence type="ECO:0000256" key="3">
    <source>
        <dbReference type="ARBA" id="ARBA00023002"/>
    </source>
</evidence>
<dbReference type="Pfam" id="PF13561">
    <property type="entry name" value="adh_short_C2"/>
    <property type="match status" value="1"/>
</dbReference>
<keyword evidence="6" id="KW-0444">Lipid biosynthesis</keyword>
<comment type="function">
    <text evidence="6">Catalyzes the NADPH-dependent reduction of beta-ketoacyl-ACP substrates to beta-hydroxyacyl-ACP products, the first reductive step in the elongation cycle of fatty acid biosynthesis.</text>
</comment>
<keyword evidence="2 5" id="KW-0521">NADP</keyword>
<dbReference type="AlphaFoldDB" id="A0A523UPJ8"/>
<keyword evidence="6" id="KW-0443">Lipid metabolism</keyword>
<evidence type="ECO:0000256" key="2">
    <source>
        <dbReference type="ARBA" id="ARBA00022857"/>
    </source>
</evidence>
<dbReference type="PROSITE" id="PS00061">
    <property type="entry name" value="ADH_SHORT"/>
    <property type="match status" value="1"/>
</dbReference>
<sequence>MRLKEKVSVVTGAAKGIGREIALRFAQEGADVAAWDVETDEMESLKTEIEGKGRRFLGLQVDVSDFDTVKTAVENVLDGFSRIDILINNAGITRDNLIIRMSEVDWDSVIDVNLKGVFNCTKAISRVMLKQKSGRIINISSVIGIFGNAGQSNYAASKGGIISFTKSIAKELAFRGITVNAIAPGFIDTGMTGLLGDEVREKYLQSVPLRRMGTGKDVAEAALFLASDQASYITGETIRVDGGLAM</sequence>
<dbReference type="InterPro" id="IPR011284">
    <property type="entry name" value="3oxo_ACP_reduc"/>
</dbReference>
<evidence type="ECO:0000256" key="1">
    <source>
        <dbReference type="ARBA" id="ARBA00006484"/>
    </source>
</evidence>
<dbReference type="NCBIfam" id="NF004198">
    <property type="entry name" value="PRK05653.1-3"/>
    <property type="match status" value="1"/>
</dbReference>
<dbReference type="NCBIfam" id="NF009466">
    <property type="entry name" value="PRK12826.1-2"/>
    <property type="match status" value="1"/>
</dbReference>
<dbReference type="SMART" id="SM00822">
    <property type="entry name" value="PKS_KR"/>
    <property type="match status" value="1"/>
</dbReference>
<dbReference type="Proteomes" id="UP000315525">
    <property type="component" value="Unassembled WGS sequence"/>
</dbReference>
<feature type="binding site" evidence="5">
    <location>
        <begin position="154"/>
        <end position="158"/>
    </location>
    <ligand>
        <name>NADP(+)</name>
        <dbReference type="ChEBI" id="CHEBI:58349"/>
    </ligand>
</feature>
<comment type="caution">
    <text evidence="8">The sequence shown here is derived from an EMBL/GenBank/DDBJ whole genome shotgun (WGS) entry which is preliminary data.</text>
</comment>
<proteinExistence type="inferred from homology"/>
<dbReference type="GO" id="GO:0004316">
    <property type="term" value="F:3-oxoacyl-[acyl-carrier-protein] reductase (NADPH) activity"/>
    <property type="evidence" value="ECO:0007669"/>
    <property type="project" value="UniProtKB-UniRule"/>
</dbReference>
<evidence type="ECO:0000259" key="7">
    <source>
        <dbReference type="SMART" id="SM00822"/>
    </source>
</evidence>
<feature type="binding site" evidence="5">
    <location>
        <position position="187"/>
    </location>
    <ligand>
        <name>NADP(+)</name>
        <dbReference type="ChEBI" id="CHEBI:58349"/>
    </ligand>
</feature>
<organism evidence="8 9">
    <name type="scientific">candidate division TA06 bacterium</name>
    <dbReference type="NCBI Taxonomy" id="2250710"/>
    <lineage>
        <taxon>Bacteria</taxon>
        <taxon>Bacteria division TA06</taxon>
    </lineage>
</organism>
<feature type="active site" description="Proton acceptor" evidence="4">
    <location>
        <position position="154"/>
    </location>
</feature>
<dbReference type="InterPro" id="IPR057326">
    <property type="entry name" value="KR_dom"/>
</dbReference>
<dbReference type="GO" id="GO:0051287">
    <property type="term" value="F:NAD binding"/>
    <property type="evidence" value="ECO:0007669"/>
    <property type="project" value="UniProtKB-UniRule"/>
</dbReference>
<feature type="domain" description="Ketoreductase" evidence="7">
    <location>
        <begin position="6"/>
        <end position="185"/>
    </location>
</feature>
<dbReference type="PRINTS" id="PR00081">
    <property type="entry name" value="GDHRDH"/>
</dbReference>
<dbReference type="PANTHER" id="PTHR42760">
    <property type="entry name" value="SHORT-CHAIN DEHYDROGENASES/REDUCTASES FAMILY MEMBER"/>
    <property type="match status" value="1"/>
</dbReference>
<comment type="catalytic activity">
    <reaction evidence="6">
        <text>a (3R)-hydroxyacyl-[ACP] + NADP(+) = a 3-oxoacyl-[ACP] + NADPH + H(+)</text>
        <dbReference type="Rhea" id="RHEA:17397"/>
        <dbReference type="Rhea" id="RHEA-COMP:9916"/>
        <dbReference type="Rhea" id="RHEA-COMP:9945"/>
        <dbReference type="ChEBI" id="CHEBI:15378"/>
        <dbReference type="ChEBI" id="CHEBI:57783"/>
        <dbReference type="ChEBI" id="CHEBI:58349"/>
        <dbReference type="ChEBI" id="CHEBI:78776"/>
        <dbReference type="ChEBI" id="CHEBI:78827"/>
        <dbReference type="EC" id="1.1.1.100"/>
    </reaction>
</comment>
<evidence type="ECO:0000313" key="8">
    <source>
        <dbReference type="EMBL" id="TET44468.1"/>
    </source>
</evidence>
<dbReference type="CDD" id="cd05333">
    <property type="entry name" value="BKR_SDR_c"/>
    <property type="match status" value="1"/>
</dbReference>
<dbReference type="InterPro" id="IPR036291">
    <property type="entry name" value="NAD(P)-bd_dom_sf"/>
</dbReference>
<dbReference type="EMBL" id="SOJN01000123">
    <property type="protein sequence ID" value="TET44468.1"/>
    <property type="molecule type" value="Genomic_DNA"/>
</dbReference>
<dbReference type="Gene3D" id="3.40.50.720">
    <property type="entry name" value="NAD(P)-binding Rossmann-like Domain"/>
    <property type="match status" value="1"/>
</dbReference>
<dbReference type="InterPro" id="IPR020904">
    <property type="entry name" value="Sc_DH/Rdtase_CS"/>
</dbReference>
<accession>A0A523UPJ8</accession>
<comment type="pathway">
    <text evidence="6">Lipid metabolism; fatty acid biosynthesis.</text>
</comment>
<dbReference type="PANTHER" id="PTHR42760:SF40">
    <property type="entry name" value="3-OXOACYL-[ACYL-CARRIER-PROTEIN] REDUCTASE, CHLOROPLASTIC"/>
    <property type="match status" value="1"/>
</dbReference>
<comment type="subunit">
    <text evidence="6">Homotetramer.</text>
</comment>
<gene>
    <name evidence="8" type="primary">fabG</name>
    <name evidence="8" type="ORF">E3J62_10160</name>
</gene>
<evidence type="ECO:0000256" key="6">
    <source>
        <dbReference type="RuleBase" id="RU366074"/>
    </source>
</evidence>
<dbReference type="NCBIfam" id="NF005559">
    <property type="entry name" value="PRK07231.1"/>
    <property type="match status" value="1"/>
</dbReference>
<dbReference type="FunFam" id="3.40.50.720:FF:000115">
    <property type="entry name" value="3-oxoacyl-[acyl-carrier-protein] reductase FabG"/>
    <property type="match status" value="1"/>
</dbReference>
<reference evidence="8 9" key="1">
    <citation type="submission" date="2019-03" db="EMBL/GenBank/DDBJ databases">
        <title>Metabolic potential of uncultured bacteria and archaea associated with petroleum seepage in deep-sea sediments.</title>
        <authorList>
            <person name="Dong X."/>
            <person name="Hubert C."/>
        </authorList>
    </citation>
    <scope>NUCLEOTIDE SEQUENCE [LARGE SCALE GENOMIC DNA]</scope>
    <source>
        <strain evidence="8">E44_bin18</strain>
    </source>
</reference>
<keyword evidence="6" id="KW-0276">Fatty acid metabolism</keyword>
<keyword evidence="6" id="KW-0275">Fatty acid biosynthesis</keyword>
<dbReference type="GO" id="GO:0030497">
    <property type="term" value="P:fatty acid elongation"/>
    <property type="evidence" value="ECO:0007669"/>
    <property type="project" value="TreeGrafter"/>
</dbReference>
<name>A0A523UPJ8_UNCT6</name>
<protein>
    <recommendedName>
        <fullName evidence="6">3-oxoacyl-[acyl-carrier-protein] reductase</fullName>
        <ecNumber evidence="6">1.1.1.100</ecNumber>
    </recommendedName>
</protein>
<feature type="binding site" evidence="5">
    <location>
        <position position="89"/>
    </location>
    <ligand>
        <name>NADP(+)</name>
        <dbReference type="ChEBI" id="CHEBI:58349"/>
    </ligand>
</feature>
<dbReference type="NCBIfam" id="TIGR01830">
    <property type="entry name" value="3oxo_ACP_reduc"/>
    <property type="match status" value="1"/>
</dbReference>
<dbReference type="SUPFAM" id="SSF51735">
    <property type="entry name" value="NAD(P)-binding Rossmann-fold domains"/>
    <property type="match status" value="1"/>
</dbReference>
<dbReference type="EC" id="1.1.1.100" evidence="6"/>
<comment type="similarity">
    <text evidence="1 6">Belongs to the short-chain dehydrogenases/reductases (SDR) family.</text>
</comment>